<keyword evidence="10" id="KW-0067">ATP-binding</keyword>
<evidence type="ECO:0000256" key="4">
    <source>
        <dbReference type="ARBA" id="ARBA00022989"/>
    </source>
</evidence>
<evidence type="ECO:0000256" key="3">
    <source>
        <dbReference type="ARBA" id="ARBA00022692"/>
    </source>
</evidence>
<evidence type="ECO:0000256" key="1">
    <source>
        <dbReference type="ARBA" id="ARBA00004651"/>
    </source>
</evidence>
<dbReference type="EMBL" id="LNQE01001918">
    <property type="protein sequence ID" value="KUG02531.1"/>
    <property type="molecule type" value="Genomic_DNA"/>
</dbReference>
<evidence type="ECO:0000259" key="9">
    <source>
        <dbReference type="Pfam" id="PF12704"/>
    </source>
</evidence>
<keyword evidence="3 7" id="KW-0812">Transmembrane</keyword>
<dbReference type="Pfam" id="PF02687">
    <property type="entry name" value="FtsX"/>
    <property type="match status" value="1"/>
</dbReference>
<keyword evidence="5 7" id="KW-0472">Membrane</keyword>
<feature type="transmembrane region" description="Helical" evidence="7">
    <location>
        <begin position="359"/>
        <end position="383"/>
    </location>
</feature>
<dbReference type="PANTHER" id="PTHR30572:SF4">
    <property type="entry name" value="ABC TRANSPORTER PERMEASE YTRF"/>
    <property type="match status" value="1"/>
</dbReference>
<feature type="transmembrane region" description="Helical" evidence="7">
    <location>
        <begin position="21"/>
        <end position="42"/>
    </location>
</feature>
<feature type="domain" description="MacB-like periplasmic core" evidence="9">
    <location>
        <begin position="22"/>
        <end position="243"/>
    </location>
</feature>
<dbReference type="GO" id="GO:0022857">
    <property type="term" value="F:transmembrane transporter activity"/>
    <property type="evidence" value="ECO:0007669"/>
    <property type="project" value="TreeGrafter"/>
</dbReference>
<dbReference type="PANTHER" id="PTHR30572">
    <property type="entry name" value="MEMBRANE COMPONENT OF TRANSPORTER-RELATED"/>
    <property type="match status" value="1"/>
</dbReference>
<name>A0A0W8E2I6_9ZZZZ</name>
<evidence type="ECO:0000313" key="10">
    <source>
        <dbReference type="EMBL" id="KUG02531.1"/>
    </source>
</evidence>
<dbReference type="GO" id="GO:0005524">
    <property type="term" value="F:ATP binding"/>
    <property type="evidence" value="ECO:0007669"/>
    <property type="project" value="UniProtKB-KW"/>
</dbReference>
<evidence type="ECO:0000256" key="2">
    <source>
        <dbReference type="ARBA" id="ARBA00022475"/>
    </source>
</evidence>
<dbReference type="AlphaFoldDB" id="A0A0W8E2I6"/>
<dbReference type="InterPro" id="IPR050250">
    <property type="entry name" value="Macrolide_Exporter_MacB"/>
</dbReference>
<feature type="transmembrane region" description="Helical" evidence="7">
    <location>
        <begin position="322"/>
        <end position="347"/>
    </location>
</feature>
<keyword evidence="10" id="KW-0547">Nucleotide-binding</keyword>
<organism evidence="10">
    <name type="scientific">hydrocarbon metagenome</name>
    <dbReference type="NCBI Taxonomy" id="938273"/>
    <lineage>
        <taxon>unclassified sequences</taxon>
        <taxon>metagenomes</taxon>
        <taxon>ecological metagenomes</taxon>
    </lineage>
</organism>
<keyword evidence="2" id="KW-1003">Cell membrane</keyword>
<protein>
    <submittedName>
        <fullName evidence="10">Macrolide export atp-binding/permease protein macb</fullName>
    </submittedName>
</protein>
<keyword evidence="4 7" id="KW-1133">Transmembrane helix</keyword>
<dbReference type="Pfam" id="PF12704">
    <property type="entry name" value="MacB_PCD"/>
    <property type="match status" value="1"/>
</dbReference>
<dbReference type="GO" id="GO:0005886">
    <property type="term" value="C:plasma membrane"/>
    <property type="evidence" value="ECO:0007669"/>
    <property type="project" value="UniProtKB-SubCell"/>
</dbReference>
<comment type="subcellular location">
    <subcellularLocation>
        <location evidence="1">Cell membrane</location>
        <topology evidence="1">Multi-pass membrane protein</topology>
    </subcellularLocation>
</comment>
<evidence type="ECO:0000259" key="8">
    <source>
        <dbReference type="Pfam" id="PF02687"/>
    </source>
</evidence>
<comment type="similarity">
    <text evidence="6">Belongs to the ABC-4 integral membrane protein family.</text>
</comment>
<dbReference type="InterPro" id="IPR025857">
    <property type="entry name" value="MacB_PCD"/>
</dbReference>
<feature type="transmembrane region" description="Helical" evidence="7">
    <location>
        <begin position="278"/>
        <end position="302"/>
    </location>
</feature>
<evidence type="ECO:0000256" key="6">
    <source>
        <dbReference type="ARBA" id="ARBA00038076"/>
    </source>
</evidence>
<accession>A0A0W8E2I6</accession>
<evidence type="ECO:0000256" key="5">
    <source>
        <dbReference type="ARBA" id="ARBA00023136"/>
    </source>
</evidence>
<dbReference type="InterPro" id="IPR003838">
    <property type="entry name" value="ABC3_permease_C"/>
</dbReference>
<evidence type="ECO:0000256" key="7">
    <source>
        <dbReference type="SAM" id="Phobius"/>
    </source>
</evidence>
<comment type="caution">
    <text evidence="10">The sequence shown here is derived from an EMBL/GenBank/DDBJ whole genome shotgun (WGS) entry which is preliminary data.</text>
</comment>
<proteinExistence type="inferred from homology"/>
<sequence length="400" mass="42459">MSFLEIIRSVILSISSNKLRVFLTSLGIIVGAFTIILVIGIGKGSEAAVAEQFGRLNAGTIMIAPGREQGGPGASVQSDKLDKEDLEMIQECPSVASATMIINGGAATTYYNTSYSTMVAGAMADYLVLNNLELDCGTNITDEDSDKRHKVAIIGADLAEMFFGEDKSSALGQYISVNGKKYEVIGVLKYLGDSAGGFSPDESVILPYAVAEKYVIGSRTRPIITALAVDMENVEAAIEEITAALTVNHADTIDNFQIRDAGSMLEAAQETSKTMTTLLVSVAAIVLLVAGIGIMNVMFVSVKERTREIGILKAIGARKRDILLQFLFEAVLLSTVGGVIGGVLSYIVVPFLGFFEITILPTLNGALLAVLFSAIIGTFFGYYPAAKAAALKPIEALRQE</sequence>
<feature type="domain" description="ABC3 transporter permease C-terminal" evidence="8">
    <location>
        <begin position="281"/>
        <end position="392"/>
    </location>
</feature>
<reference evidence="10" key="1">
    <citation type="journal article" date="2015" name="Proc. Natl. Acad. Sci. U.S.A.">
        <title>Networks of energetic and metabolic interactions define dynamics in microbial communities.</title>
        <authorList>
            <person name="Embree M."/>
            <person name="Liu J.K."/>
            <person name="Al-Bassam M.M."/>
            <person name="Zengler K."/>
        </authorList>
    </citation>
    <scope>NUCLEOTIDE SEQUENCE</scope>
</reference>
<gene>
    <name evidence="10" type="ORF">ASZ90_020163</name>
</gene>